<dbReference type="GO" id="GO:0003678">
    <property type="term" value="F:DNA helicase activity"/>
    <property type="evidence" value="ECO:0007669"/>
    <property type="project" value="InterPro"/>
</dbReference>
<dbReference type="AlphaFoldDB" id="A0A1A9ZNW8"/>
<dbReference type="VEuPathDB" id="VectorBase:GPAI020440"/>
<evidence type="ECO:0000259" key="4">
    <source>
        <dbReference type="PROSITE" id="PS51193"/>
    </source>
</evidence>
<protein>
    <recommendedName>
        <fullName evidence="4">Helicase ATP-binding domain-containing protein</fullName>
    </recommendedName>
</protein>
<dbReference type="STRING" id="7398.A0A1A9ZNW8"/>
<dbReference type="GO" id="GO:0045910">
    <property type="term" value="P:negative regulation of DNA recombination"/>
    <property type="evidence" value="ECO:0007669"/>
    <property type="project" value="TreeGrafter"/>
</dbReference>
<dbReference type="Pfam" id="PF06733">
    <property type="entry name" value="DEAD_2"/>
    <property type="match status" value="1"/>
</dbReference>
<dbReference type="InterPro" id="IPR014013">
    <property type="entry name" value="Helic_SF1/SF2_ATP-bd_DinG/Rad3"/>
</dbReference>
<dbReference type="GO" id="GO:0016787">
    <property type="term" value="F:hydrolase activity"/>
    <property type="evidence" value="ECO:0007669"/>
    <property type="project" value="UniProtKB-KW"/>
</dbReference>
<organism evidence="5 6">
    <name type="scientific">Glossina pallidipes</name>
    <name type="common">Tsetse fly</name>
    <dbReference type="NCBI Taxonomy" id="7398"/>
    <lineage>
        <taxon>Eukaryota</taxon>
        <taxon>Metazoa</taxon>
        <taxon>Ecdysozoa</taxon>
        <taxon>Arthropoda</taxon>
        <taxon>Hexapoda</taxon>
        <taxon>Insecta</taxon>
        <taxon>Pterygota</taxon>
        <taxon>Neoptera</taxon>
        <taxon>Endopterygota</taxon>
        <taxon>Diptera</taxon>
        <taxon>Brachycera</taxon>
        <taxon>Muscomorpha</taxon>
        <taxon>Hippoboscoidea</taxon>
        <taxon>Glossinidae</taxon>
        <taxon>Glossina</taxon>
    </lineage>
</organism>
<dbReference type="GO" id="GO:0003677">
    <property type="term" value="F:DNA binding"/>
    <property type="evidence" value="ECO:0007669"/>
    <property type="project" value="InterPro"/>
</dbReference>
<dbReference type="PANTHER" id="PTHR11472">
    <property type="entry name" value="DNA REPAIR DEAD HELICASE RAD3/XP-D SUBFAMILY MEMBER"/>
    <property type="match status" value="1"/>
</dbReference>
<dbReference type="PANTHER" id="PTHR11472:SF34">
    <property type="entry name" value="REGULATOR OF TELOMERE ELONGATION HELICASE 1"/>
    <property type="match status" value="1"/>
</dbReference>
<dbReference type="GO" id="GO:0090657">
    <property type="term" value="P:telomeric loop disassembly"/>
    <property type="evidence" value="ECO:0007669"/>
    <property type="project" value="TreeGrafter"/>
</dbReference>
<dbReference type="GO" id="GO:0005634">
    <property type="term" value="C:nucleus"/>
    <property type="evidence" value="ECO:0007669"/>
    <property type="project" value="TreeGrafter"/>
</dbReference>
<reference evidence="5" key="2">
    <citation type="submission" date="2020-05" db="UniProtKB">
        <authorList>
            <consortium name="EnsemblMetazoa"/>
        </authorList>
    </citation>
    <scope>IDENTIFICATION</scope>
    <source>
        <strain evidence="5">IAEA</strain>
    </source>
</reference>
<evidence type="ECO:0000256" key="2">
    <source>
        <dbReference type="ARBA" id="ARBA00022801"/>
    </source>
</evidence>
<dbReference type="InterPro" id="IPR027417">
    <property type="entry name" value="P-loop_NTPase"/>
</dbReference>
<dbReference type="GO" id="GO:0005524">
    <property type="term" value="F:ATP binding"/>
    <property type="evidence" value="ECO:0007669"/>
    <property type="project" value="UniProtKB-KW"/>
</dbReference>
<dbReference type="InterPro" id="IPR045028">
    <property type="entry name" value="DinG/Rad3-like"/>
</dbReference>
<keyword evidence="2" id="KW-0378">Hydrolase</keyword>
<dbReference type="Pfam" id="PF23109">
    <property type="entry name" value="ARCH_RTEL1"/>
    <property type="match status" value="1"/>
</dbReference>
<accession>A0A1A9ZNW8</accession>
<sequence length="162" mass="18200">MGIQLEDIKNYRKPIEDLVKGGQKLKTCPYYAVKELVADADITFMPYNYLLDPIARKANKVELHNTIIILDEAHNIEKICEECASVQIKSSDVAMAIKASGSEVQDCEDESKDFTLDDLTLLKEILLELEKAIDEIEVENKIEGVTLPASYIYDLFGKANVT</sequence>
<dbReference type="EnsemblMetazoa" id="GPAI020440-RA">
    <property type="protein sequence ID" value="GPAI020440-PA"/>
    <property type="gene ID" value="GPAI020440"/>
</dbReference>
<dbReference type="GO" id="GO:0010569">
    <property type="term" value="P:regulation of double-strand break repair via homologous recombination"/>
    <property type="evidence" value="ECO:0007669"/>
    <property type="project" value="TreeGrafter"/>
</dbReference>
<dbReference type="Gene3D" id="3.40.50.300">
    <property type="entry name" value="P-loop containing nucleotide triphosphate hydrolases"/>
    <property type="match status" value="1"/>
</dbReference>
<reference evidence="6" key="1">
    <citation type="submission" date="2014-03" db="EMBL/GenBank/DDBJ databases">
        <authorList>
            <person name="Aksoy S."/>
            <person name="Warren W."/>
            <person name="Wilson R.K."/>
        </authorList>
    </citation>
    <scope>NUCLEOTIDE SEQUENCE [LARGE SCALE GENOMIC DNA]</scope>
    <source>
        <strain evidence="6">IAEA</strain>
    </source>
</reference>
<dbReference type="PROSITE" id="PS51193">
    <property type="entry name" value="HELICASE_ATP_BIND_2"/>
    <property type="match status" value="1"/>
</dbReference>
<keyword evidence="3" id="KW-0067">ATP-binding</keyword>
<dbReference type="InterPro" id="IPR010614">
    <property type="entry name" value="RAD3-like_helicase_DEAD"/>
</dbReference>
<keyword evidence="6" id="KW-1185">Reference proteome</keyword>
<evidence type="ECO:0000313" key="5">
    <source>
        <dbReference type="EnsemblMetazoa" id="GPAI020440-PA"/>
    </source>
</evidence>
<name>A0A1A9ZNW8_GLOPL</name>
<dbReference type="GO" id="GO:0070182">
    <property type="term" value="F:DNA polymerase binding"/>
    <property type="evidence" value="ECO:0007669"/>
    <property type="project" value="TreeGrafter"/>
</dbReference>
<evidence type="ECO:0000313" key="6">
    <source>
        <dbReference type="Proteomes" id="UP000092445"/>
    </source>
</evidence>
<feature type="domain" description="Helicase ATP-binding" evidence="4">
    <location>
        <begin position="1"/>
        <end position="126"/>
    </location>
</feature>
<dbReference type="GO" id="GO:1904430">
    <property type="term" value="P:negative regulation of t-circle formation"/>
    <property type="evidence" value="ECO:0007669"/>
    <property type="project" value="TreeGrafter"/>
</dbReference>
<evidence type="ECO:0000256" key="3">
    <source>
        <dbReference type="ARBA" id="ARBA00022840"/>
    </source>
</evidence>
<dbReference type="Proteomes" id="UP000092445">
    <property type="component" value="Unassembled WGS sequence"/>
</dbReference>
<proteinExistence type="predicted"/>
<evidence type="ECO:0000256" key="1">
    <source>
        <dbReference type="ARBA" id="ARBA00022741"/>
    </source>
</evidence>
<keyword evidence="1" id="KW-0547">Nucleotide-binding</keyword>
<dbReference type="InterPro" id="IPR057498">
    <property type="entry name" value="Rtel1_ARCH"/>
</dbReference>